<gene>
    <name evidence="1" type="ORF">L1987_33107</name>
</gene>
<reference evidence="2" key="1">
    <citation type="journal article" date="2022" name="Mol. Ecol. Resour.">
        <title>The genomes of chicory, endive, great burdock and yacon provide insights into Asteraceae palaeo-polyploidization history and plant inulin production.</title>
        <authorList>
            <person name="Fan W."/>
            <person name="Wang S."/>
            <person name="Wang H."/>
            <person name="Wang A."/>
            <person name="Jiang F."/>
            <person name="Liu H."/>
            <person name="Zhao H."/>
            <person name="Xu D."/>
            <person name="Zhang Y."/>
        </authorList>
    </citation>
    <scope>NUCLEOTIDE SEQUENCE [LARGE SCALE GENOMIC DNA]</scope>
    <source>
        <strain evidence="2">cv. Yunnan</strain>
    </source>
</reference>
<sequence length="353" mass="39267">MMNVRISAVIDEIAECPSATENDPFDCTRSRNPTRDVLERFVRLYAQGHKWFQRWVAQSEDGRLGSQRATLVAADFDLINSFAPTLAGIMVICISDDLALKETRGTPILADFINVNLQLQAATQHDGTIPQRVGEKSATVIGATFQWFLRDLNGMLGGVMFTFYQGSNLDSNAKMWYLVTDLMNDLGMLMDLVSPLFPPAFVFIVRMGSLSRSFRRKSGDGCNNVRNGFRNASCAHYNGTPNNHIIPHVWCLNLTTLNCERSSILLLHFIETGQVFPPKEVSVLEQVLPLWVRTEELREWSECISLITYVNAMAAVTSGSGPRKGMVISLCAPLGIVLNVSAVKTVILFAWNN</sequence>
<comment type="caution">
    <text evidence="1">The sequence shown here is derived from an EMBL/GenBank/DDBJ whole genome shotgun (WGS) entry which is preliminary data.</text>
</comment>
<dbReference type="Proteomes" id="UP001056120">
    <property type="component" value="Linkage Group LG11"/>
</dbReference>
<proteinExistence type="predicted"/>
<protein>
    <submittedName>
        <fullName evidence="1">Uncharacterized protein</fullName>
    </submittedName>
</protein>
<organism evidence="1 2">
    <name type="scientific">Smallanthus sonchifolius</name>
    <dbReference type="NCBI Taxonomy" id="185202"/>
    <lineage>
        <taxon>Eukaryota</taxon>
        <taxon>Viridiplantae</taxon>
        <taxon>Streptophyta</taxon>
        <taxon>Embryophyta</taxon>
        <taxon>Tracheophyta</taxon>
        <taxon>Spermatophyta</taxon>
        <taxon>Magnoliopsida</taxon>
        <taxon>eudicotyledons</taxon>
        <taxon>Gunneridae</taxon>
        <taxon>Pentapetalae</taxon>
        <taxon>asterids</taxon>
        <taxon>campanulids</taxon>
        <taxon>Asterales</taxon>
        <taxon>Asteraceae</taxon>
        <taxon>Asteroideae</taxon>
        <taxon>Heliantheae alliance</taxon>
        <taxon>Millerieae</taxon>
        <taxon>Smallanthus</taxon>
    </lineage>
</organism>
<evidence type="ECO:0000313" key="1">
    <source>
        <dbReference type="EMBL" id="KAI3797843.1"/>
    </source>
</evidence>
<keyword evidence="2" id="KW-1185">Reference proteome</keyword>
<accession>A0ACB9HPF4</accession>
<reference evidence="1 2" key="2">
    <citation type="journal article" date="2022" name="Mol. Ecol. Resour.">
        <title>The genomes of chicory, endive, great burdock and yacon provide insights into Asteraceae paleo-polyploidization history and plant inulin production.</title>
        <authorList>
            <person name="Fan W."/>
            <person name="Wang S."/>
            <person name="Wang H."/>
            <person name="Wang A."/>
            <person name="Jiang F."/>
            <person name="Liu H."/>
            <person name="Zhao H."/>
            <person name="Xu D."/>
            <person name="Zhang Y."/>
        </authorList>
    </citation>
    <scope>NUCLEOTIDE SEQUENCE [LARGE SCALE GENOMIC DNA]</scope>
    <source>
        <strain evidence="2">cv. Yunnan</strain>
        <tissue evidence="1">Leaves</tissue>
    </source>
</reference>
<name>A0ACB9HPF4_9ASTR</name>
<evidence type="ECO:0000313" key="2">
    <source>
        <dbReference type="Proteomes" id="UP001056120"/>
    </source>
</evidence>
<dbReference type="EMBL" id="CM042028">
    <property type="protein sequence ID" value="KAI3797843.1"/>
    <property type="molecule type" value="Genomic_DNA"/>
</dbReference>